<feature type="transmembrane region" description="Helical" evidence="1">
    <location>
        <begin position="214"/>
        <end position="235"/>
    </location>
</feature>
<accession>A0A0R2UEN6</accession>
<dbReference type="PANTHER" id="PTHR22911">
    <property type="entry name" value="ACYL-MALONYL CONDENSING ENZYME-RELATED"/>
    <property type="match status" value="1"/>
</dbReference>
<name>A0A0R2UEN6_9GAMM</name>
<feature type="transmembrane region" description="Helical" evidence="1">
    <location>
        <begin position="126"/>
        <end position="145"/>
    </location>
</feature>
<evidence type="ECO:0000256" key="1">
    <source>
        <dbReference type="SAM" id="Phobius"/>
    </source>
</evidence>
<dbReference type="Proteomes" id="UP000051027">
    <property type="component" value="Unassembled WGS sequence"/>
</dbReference>
<feature type="transmembrane region" description="Helical" evidence="1">
    <location>
        <begin position="70"/>
        <end position="91"/>
    </location>
</feature>
<gene>
    <name evidence="3" type="ORF">ABS10_01035</name>
</gene>
<reference evidence="3 4" key="1">
    <citation type="submission" date="2015-10" db="EMBL/GenBank/DDBJ databases">
        <title>Metagenome-Assembled Genomes uncover a global brackish microbiome.</title>
        <authorList>
            <person name="Hugerth L.W."/>
            <person name="Larsson J."/>
            <person name="Alneberg J."/>
            <person name="Lindh M.V."/>
            <person name="Legrand C."/>
            <person name="Pinhassi J."/>
            <person name="Andersson A.F."/>
        </authorList>
    </citation>
    <scope>NUCLEOTIDE SEQUENCE [LARGE SCALE GENOMIC DNA]</scope>
    <source>
        <strain evidence="3">BACL1 MAG-120820-bin45</strain>
    </source>
</reference>
<dbReference type="GO" id="GO:0016020">
    <property type="term" value="C:membrane"/>
    <property type="evidence" value="ECO:0007669"/>
    <property type="project" value="InterPro"/>
</dbReference>
<evidence type="ECO:0000259" key="2">
    <source>
        <dbReference type="Pfam" id="PF00892"/>
    </source>
</evidence>
<evidence type="ECO:0000313" key="4">
    <source>
        <dbReference type="Proteomes" id="UP000051027"/>
    </source>
</evidence>
<dbReference type="SUPFAM" id="SSF103481">
    <property type="entry name" value="Multidrug resistance efflux transporter EmrE"/>
    <property type="match status" value="2"/>
</dbReference>
<feature type="domain" description="EamA" evidence="2">
    <location>
        <begin position="13"/>
        <end position="141"/>
    </location>
</feature>
<keyword evidence="1" id="KW-0472">Membrane</keyword>
<feature type="transmembrane region" description="Helical" evidence="1">
    <location>
        <begin position="151"/>
        <end position="172"/>
    </location>
</feature>
<dbReference type="EMBL" id="LICS01000027">
    <property type="protein sequence ID" value="KRO95533.1"/>
    <property type="molecule type" value="Genomic_DNA"/>
</dbReference>
<feature type="transmembrane region" description="Helical" evidence="1">
    <location>
        <begin position="12"/>
        <end position="31"/>
    </location>
</feature>
<keyword evidence="1" id="KW-1133">Transmembrane helix</keyword>
<comment type="caution">
    <text evidence="3">The sequence shown here is derived from an EMBL/GenBank/DDBJ whole genome shotgun (WGS) entry which is preliminary data.</text>
</comment>
<protein>
    <submittedName>
        <fullName evidence="3">Transporter</fullName>
    </submittedName>
</protein>
<feature type="transmembrane region" description="Helical" evidence="1">
    <location>
        <begin position="270"/>
        <end position="288"/>
    </location>
</feature>
<dbReference type="InterPro" id="IPR000620">
    <property type="entry name" value="EamA_dom"/>
</dbReference>
<feature type="transmembrane region" description="Helical" evidence="1">
    <location>
        <begin position="242"/>
        <end position="264"/>
    </location>
</feature>
<dbReference type="InterPro" id="IPR037185">
    <property type="entry name" value="EmrE-like"/>
</dbReference>
<feature type="transmembrane region" description="Helical" evidence="1">
    <location>
        <begin position="37"/>
        <end position="58"/>
    </location>
</feature>
<dbReference type="Pfam" id="PF00892">
    <property type="entry name" value="EamA"/>
    <property type="match status" value="2"/>
</dbReference>
<organism evidence="3 4">
    <name type="scientific">SAR86 cluster bacterium BACL1 MAG-120820-bin45</name>
    <dbReference type="NCBI Taxonomy" id="1655612"/>
    <lineage>
        <taxon>Bacteria</taxon>
        <taxon>Pseudomonadati</taxon>
        <taxon>Pseudomonadota</taxon>
        <taxon>Gammaproteobacteria</taxon>
        <taxon>SAR86 cluster</taxon>
    </lineage>
</organism>
<feature type="transmembrane region" description="Helical" evidence="1">
    <location>
        <begin position="184"/>
        <end position="202"/>
    </location>
</feature>
<proteinExistence type="predicted"/>
<sequence>MSSQLNPAKNFFILLLGAGLIGLAPLFVRWSELSPSWILFYRMFLALPFLALINIYFNKQQAFKLRNGKSLLFAMIAAFAFTTDMSAWHWSLQYTSIANSTIIVNTAPIYVVILGIFLFKESVSRRFLVSFVSTYVGVFGLAYFSSTNTDGALFGDALALMAALMYATYLLIISRLGKESSINIIFYTTLFTCLFSLIPALIESREFLPASKMEIINLFAMAILCQVGGQFFITFSMPKITASFGSVGLLMQPIVATIFGALIFAEYLNFTQLGFVILALVGIYFARLEINPQKQEKEDGLSN</sequence>
<dbReference type="STRING" id="1655612.ABS10_01035"/>
<evidence type="ECO:0000313" key="3">
    <source>
        <dbReference type="EMBL" id="KRO95533.1"/>
    </source>
</evidence>
<feature type="transmembrane region" description="Helical" evidence="1">
    <location>
        <begin position="97"/>
        <end position="119"/>
    </location>
</feature>
<dbReference type="AlphaFoldDB" id="A0A0R2UEN6"/>
<keyword evidence="1" id="KW-0812">Transmembrane</keyword>
<feature type="domain" description="EamA" evidence="2">
    <location>
        <begin position="154"/>
        <end position="286"/>
    </location>
</feature>